<dbReference type="Proteomes" id="UP000184699">
    <property type="component" value="Unassembled WGS sequence"/>
</dbReference>
<dbReference type="PROSITE" id="PS50043">
    <property type="entry name" value="HTH_LUXR_2"/>
    <property type="match status" value="1"/>
</dbReference>
<dbReference type="GO" id="GO:0006355">
    <property type="term" value="P:regulation of DNA-templated transcription"/>
    <property type="evidence" value="ECO:0007669"/>
    <property type="project" value="InterPro"/>
</dbReference>
<dbReference type="Pfam" id="PF00196">
    <property type="entry name" value="GerE"/>
    <property type="match status" value="1"/>
</dbReference>
<dbReference type="EMBL" id="FSRJ01000005">
    <property type="protein sequence ID" value="SIO26574.1"/>
    <property type="molecule type" value="Genomic_DNA"/>
</dbReference>
<protein>
    <submittedName>
        <fullName evidence="2">Predicted ATPase</fullName>
    </submittedName>
</protein>
<dbReference type="PRINTS" id="PR00038">
    <property type="entry name" value="HTHLUXR"/>
</dbReference>
<evidence type="ECO:0000259" key="1">
    <source>
        <dbReference type="PROSITE" id="PS50043"/>
    </source>
</evidence>
<organism evidence="2 3">
    <name type="scientific">Agromyces cerinus subsp. cerinus</name>
    <dbReference type="NCBI Taxonomy" id="232089"/>
    <lineage>
        <taxon>Bacteria</taxon>
        <taxon>Bacillati</taxon>
        <taxon>Actinomycetota</taxon>
        <taxon>Actinomycetes</taxon>
        <taxon>Micrococcales</taxon>
        <taxon>Microbacteriaceae</taxon>
        <taxon>Agromyces</taxon>
    </lineage>
</organism>
<dbReference type="PANTHER" id="PTHR47691">
    <property type="entry name" value="REGULATOR-RELATED"/>
    <property type="match status" value="1"/>
</dbReference>
<dbReference type="InterPro" id="IPR000792">
    <property type="entry name" value="Tscrpt_reg_LuxR_C"/>
</dbReference>
<dbReference type="Gene3D" id="3.40.50.300">
    <property type="entry name" value="P-loop containing nucleotide triphosphate hydrolases"/>
    <property type="match status" value="1"/>
</dbReference>
<dbReference type="GO" id="GO:0043531">
    <property type="term" value="F:ADP binding"/>
    <property type="evidence" value="ECO:0007669"/>
    <property type="project" value="InterPro"/>
</dbReference>
<dbReference type="SUPFAM" id="SSF46894">
    <property type="entry name" value="C-terminal effector domain of the bipartite response regulators"/>
    <property type="match status" value="1"/>
</dbReference>
<dbReference type="InterPro" id="IPR036388">
    <property type="entry name" value="WH-like_DNA-bd_sf"/>
</dbReference>
<dbReference type="AlphaFoldDB" id="A0A1N6I3G9"/>
<feature type="domain" description="HTH luxR-type" evidence="1">
    <location>
        <begin position="22"/>
        <end position="87"/>
    </location>
</feature>
<dbReference type="SUPFAM" id="SSF52540">
    <property type="entry name" value="P-loop containing nucleoside triphosphate hydrolases"/>
    <property type="match status" value="1"/>
</dbReference>
<dbReference type="STRING" id="232089.SAMN05443544_3636"/>
<accession>A0A1N6I3G9</accession>
<dbReference type="SMART" id="SM00421">
    <property type="entry name" value="HTH_LUXR"/>
    <property type="match status" value="1"/>
</dbReference>
<dbReference type="PRINTS" id="PR00364">
    <property type="entry name" value="DISEASERSIST"/>
</dbReference>
<dbReference type="GO" id="GO:0003677">
    <property type="term" value="F:DNA binding"/>
    <property type="evidence" value="ECO:0007669"/>
    <property type="project" value="InterPro"/>
</dbReference>
<dbReference type="PANTHER" id="PTHR47691:SF3">
    <property type="entry name" value="HTH-TYPE TRANSCRIPTIONAL REGULATOR RV0890C-RELATED"/>
    <property type="match status" value="1"/>
</dbReference>
<dbReference type="Gene3D" id="1.10.10.10">
    <property type="entry name" value="Winged helix-like DNA-binding domain superfamily/Winged helix DNA-binding domain"/>
    <property type="match status" value="1"/>
</dbReference>
<evidence type="ECO:0000313" key="2">
    <source>
        <dbReference type="EMBL" id="SIO26574.1"/>
    </source>
</evidence>
<dbReference type="InterPro" id="IPR027417">
    <property type="entry name" value="P-loop_NTPase"/>
</dbReference>
<dbReference type="CDD" id="cd06170">
    <property type="entry name" value="LuxR_C_like"/>
    <property type="match status" value="1"/>
</dbReference>
<keyword evidence="3" id="KW-1185">Reference proteome</keyword>
<name>A0A1N6I3G9_9MICO</name>
<proteinExistence type="predicted"/>
<dbReference type="InterPro" id="IPR016032">
    <property type="entry name" value="Sig_transdc_resp-reg_C-effctor"/>
</dbReference>
<evidence type="ECO:0000313" key="3">
    <source>
        <dbReference type="Proteomes" id="UP000184699"/>
    </source>
</evidence>
<gene>
    <name evidence="2" type="ORF">SAMN05443544_3636</name>
</gene>
<sequence>MTRVPDDTTRPVRRAILASTLGVVAGESLTPRERAVLAAIERRLSNPEIAAELFISVRTVESHIASLRRKLGAESRVALVAAAGERHEASVRLPRDAFVGRVADLDAVAALVDESGWATIAGPGGVGKTRLALEFASRRHGERAPVVVELEHAESDDVVARIARAFDLESSQGTDITAALAVALGARPYLLVLDNVDRVGPTVGEVVGRLLTSAPGLAVLTTSRTPIGDGGERVHSLAPLDASGTDAAATEMLLERLGARGLVTTPAERDLAGEIAARLDGLPLAIELAAACARHLSLAELASRLERDFATLDRAVPAGRHRTLDTAFDWTWDLLTDDEQQVLCRLGALPRTFDVDLAAVVTHPGAEGVVLRLLDHSMLVPAGGHPRRFRLLAVMREYVLARSDPADVRDVLERHAEYYAGLASRFVVHARTDDSHEAMSLSTHMCPEVNAALRWALAAGHPCALPLAADLAIGIEQYGSDVDSVRTLAMAARDDRLLSSASADDLLAIGNALSYFDVQLVDELAIRALAIADDERSQLAAHHLAGLAAAYRRRTEDAVGHLAIAERLALALHDDWELAAVHQMRGIAVRGPELADAAAAIAEFDAAMRGYDRAGDATHVSNARYMMALTAAESGLEPDQAVAWAAECADYARATHNEHELAHAELVQQMLEVPDVSTGVDELVDVFRRLGDVRCTTRSLILQADRAEPGRRAILLERALGFADSAGDRANQAAIRERLGVAAR</sequence>
<reference evidence="3" key="1">
    <citation type="submission" date="2016-11" db="EMBL/GenBank/DDBJ databases">
        <authorList>
            <person name="Varghese N."/>
            <person name="Submissions S."/>
        </authorList>
    </citation>
    <scope>NUCLEOTIDE SEQUENCE [LARGE SCALE GENOMIC DNA]</scope>
    <source>
        <strain evidence="3">DSM 8595</strain>
    </source>
</reference>